<evidence type="ECO:0000313" key="1">
    <source>
        <dbReference type="EMBL" id="KFI96005.1"/>
    </source>
</evidence>
<reference evidence="1 2" key="1">
    <citation type="submission" date="2014-03" db="EMBL/GenBank/DDBJ databases">
        <title>Genomics of Bifidobacteria.</title>
        <authorList>
            <person name="Ventura M."/>
            <person name="Milani C."/>
            <person name="Lugli G.A."/>
        </authorList>
    </citation>
    <scope>NUCLEOTIDE SEQUENCE [LARGE SCALE GENOMIC DNA]</scope>
    <source>
        <strain evidence="2">JCM 15918</strain>
    </source>
</reference>
<evidence type="ECO:0000313" key="2">
    <source>
        <dbReference type="Proteomes" id="UP000029091"/>
    </source>
</evidence>
<protein>
    <submittedName>
        <fullName evidence="1">Uncharacterized protein</fullName>
    </submittedName>
</protein>
<dbReference type="AlphaFoldDB" id="A0A087DKF5"/>
<dbReference type="EMBL" id="JGZQ01000009">
    <property type="protein sequence ID" value="KFI96005.1"/>
    <property type="molecule type" value="Genomic_DNA"/>
</dbReference>
<comment type="caution">
    <text evidence="1">The sequence shown here is derived from an EMBL/GenBank/DDBJ whole genome shotgun (WGS) entry which is preliminary data.</text>
</comment>
<name>A0A087DKF5_BIFAD</name>
<sequence length="122" mass="13358">MMITNLCTSPSSTITLQADKWVHLTTVPSVRWMTYWVSFDVNVTGGTVSIIGTQGEFSARQRVSYMTYVNNSAPLSANYSVKSGSPTVTVTNILICTQADYQANKTLLNSIGYFDGDTMPRA</sequence>
<organism evidence="1 2">
    <name type="scientific">Bifidobacterium adolescentis JCM 15918</name>
    <dbReference type="NCBI Taxonomy" id="1437612"/>
    <lineage>
        <taxon>Bacteria</taxon>
        <taxon>Bacillati</taxon>
        <taxon>Actinomycetota</taxon>
        <taxon>Actinomycetes</taxon>
        <taxon>Bifidobacteriales</taxon>
        <taxon>Bifidobacteriaceae</taxon>
        <taxon>Bifidobacterium</taxon>
    </lineage>
</organism>
<accession>A0A087DKF5</accession>
<gene>
    <name evidence="1" type="ORF">BSTER_1717</name>
</gene>
<dbReference type="RefSeq" id="WP_033500070.1">
    <property type="nucleotide sequence ID" value="NZ_JDUX01000009.1"/>
</dbReference>
<dbReference type="Proteomes" id="UP000029091">
    <property type="component" value="Unassembled WGS sequence"/>
</dbReference>
<proteinExistence type="predicted"/>